<sequence length="177" mass="20419">MPTYYFYISPTGLRNHHAFCTTYNKRCTALDSSQRTRKKPASGCPESSVRVANGHDDRRGEAIVEPCETRFGRAHEASGSCFTSHLATRKLALTRTTLSSRWRASFVFLFSRLNITAIRYQLVAPTCLAALRYDRSRDDHKHDFPYQCPWESRGSERSWWTGRMRVSGCRPTCTRER</sequence>
<organism evidence="1 2">
    <name type="scientific">Trametes coccinea (strain BRFM310)</name>
    <name type="common">Pycnoporus coccineus</name>
    <dbReference type="NCBI Taxonomy" id="1353009"/>
    <lineage>
        <taxon>Eukaryota</taxon>
        <taxon>Fungi</taxon>
        <taxon>Dikarya</taxon>
        <taxon>Basidiomycota</taxon>
        <taxon>Agaricomycotina</taxon>
        <taxon>Agaricomycetes</taxon>
        <taxon>Polyporales</taxon>
        <taxon>Polyporaceae</taxon>
        <taxon>Trametes</taxon>
    </lineage>
</organism>
<dbReference type="Proteomes" id="UP000193067">
    <property type="component" value="Unassembled WGS sequence"/>
</dbReference>
<reference evidence="1 2" key="1">
    <citation type="journal article" date="2015" name="Biotechnol. Biofuels">
        <title>Enhanced degradation of softwood versus hardwood by the white-rot fungus Pycnoporus coccineus.</title>
        <authorList>
            <person name="Couturier M."/>
            <person name="Navarro D."/>
            <person name="Chevret D."/>
            <person name="Henrissat B."/>
            <person name="Piumi F."/>
            <person name="Ruiz-Duenas F.J."/>
            <person name="Martinez A.T."/>
            <person name="Grigoriev I.V."/>
            <person name="Riley R."/>
            <person name="Lipzen A."/>
            <person name="Berrin J.G."/>
            <person name="Master E.R."/>
            <person name="Rosso M.N."/>
        </authorList>
    </citation>
    <scope>NUCLEOTIDE SEQUENCE [LARGE SCALE GENOMIC DNA]</scope>
    <source>
        <strain evidence="1 2">BRFM310</strain>
    </source>
</reference>
<evidence type="ECO:0000313" key="2">
    <source>
        <dbReference type="Proteomes" id="UP000193067"/>
    </source>
</evidence>
<proteinExistence type="predicted"/>
<gene>
    <name evidence="1" type="ORF">PYCCODRAFT_437363</name>
</gene>
<evidence type="ECO:0000313" key="1">
    <source>
        <dbReference type="EMBL" id="OSD02049.1"/>
    </source>
</evidence>
<protein>
    <submittedName>
        <fullName evidence="1">Uncharacterized protein</fullName>
    </submittedName>
</protein>
<dbReference type="AlphaFoldDB" id="A0A1Y2ILR6"/>
<name>A0A1Y2ILR6_TRAC3</name>
<accession>A0A1Y2ILR6</accession>
<dbReference type="EMBL" id="KZ084107">
    <property type="protein sequence ID" value="OSD02049.1"/>
    <property type="molecule type" value="Genomic_DNA"/>
</dbReference>
<keyword evidence="2" id="KW-1185">Reference proteome</keyword>